<dbReference type="SMART" id="SM00034">
    <property type="entry name" value="CLECT"/>
    <property type="match status" value="1"/>
</dbReference>
<dbReference type="CDD" id="cd00037">
    <property type="entry name" value="CLECT"/>
    <property type="match status" value="1"/>
</dbReference>
<dbReference type="HOGENOM" id="CLU_1416522_0_0_1"/>
<dbReference type="AlphaFoldDB" id="B4J416"/>
<feature type="chain" id="PRO_5002808029" evidence="1">
    <location>
        <begin position="18"/>
        <end position="189"/>
    </location>
</feature>
<proteinExistence type="predicted"/>
<dbReference type="InterPro" id="IPR016186">
    <property type="entry name" value="C-type_lectin-like/link_sf"/>
</dbReference>
<gene>
    <name evidence="3" type="primary">Dgri\GH19783</name>
    <name evidence="3" type="ORF">Dgri_GH19783</name>
</gene>
<reference evidence="3 4" key="1">
    <citation type="journal article" date="2007" name="Nature">
        <title>Evolution of genes and genomes on the Drosophila phylogeny.</title>
        <authorList>
            <consortium name="Drosophila 12 Genomes Consortium"/>
            <person name="Clark A.G."/>
            <person name="Eisen M.B."/>
            <person name="Smith D.R."/>
            <person name="Bergman C.M."/>
            <person name="Oliver B."/>
            <person name="Markow T.A."/>
            <person name="Kaufman T.C."/>
            <person name="Kellis M."/>
            <person name="Gelbart W."/>
            <person name="Iyer V.N."/>
            <person name="Pollard D.A."/>
            <person name="Sackton T.B."/>
            <person name="Larracuente A.M."/>
            <person name="Singh N.D."/>
            <person name="Abad J.P."/>
            <person name="Abt D.N."/>
            <person name="Adryan B."/>
            <person name="Aguade M."/>
            <person name="Akashi H."/>
            <person name="Anderson W.W."/>
            <person name="Aquadro C.F."/>
            <person name="Ardell D.H."/>
            <person name="Arguello R."/>
            <person name="Artieri C.G."/>
            <person name="Barbash D.A."/>
            <person name="Barker D."/>
            <person name="Barsanti P."/>
            <person name="Batterham P."/>
            <person name="Batzoglou S."/>
            <person name="Begun D."/>
            <person name="Bhutkar A."/>
            <person name="Blanco E."/>
            <person name="Bosak S.A."/>
            <person name="Bradley R.K."/>
            <person name="Brand A.D."/>
            <person name="Brent M.R."/>
            <person name="Brooks A.N."/>
            <person name="Brown R.H."/>
            <person name="Butlin R.K."/>
            <person name="Caggese C."/>
            <person name="Calvi B.R."/>
            <person name="Bernardo de Carvalho A."/>
            <person name="Caspi A."/>
            <person name="Castrezana S."/>
            <person name="Celniker S.E."/>
            <person name="Chang J.L."/>
            <person name="Chapple C."/>
            <person name="Chatterji S."/>
            <person name="Chinwalla A."/>
            <person name="Civetta A."/>
            <person name="Clifton S.W."/>
            <person name="Comeron J.M."/>
            <person name="Costello J.C."/>
            <person name="Coyne J.A."/>
            <person name="Daub J."/>
            <person name="David R.G."/>
            <person name="Delcher A.L."/>
            <person name="Delehaunty K."/>
            <person name="Do C.B."/>
            <person name="Ebling H."/>
            <person name="Edwards K."/>
            <person name="Eickbush T."/>
            <person name="Evans J.D."/>
            <person name="Filipski A."/>
            <person name="Findeiss S."/>
            <person name="Freyhult E."/>
            <person name="Fulton L."/>
            <person name="Fulton R."/>
            <person name="Garcia A.C."/>
            <person name="Gardiner A."/>
            <person name="Garfield D.A."/>
            <person name="Garvin B.E."/>
            <person name="Gibson G."/>
            <person name="Gilbert D."/>
            <person name="Gnerre S."/>
            <person name="Godfrey J."/>
            <person name="Good R."/>
            <person name="Gotea V."/>
            <person name="Gravely B."/>
            <person name="Greenberg A.J."/>
            <person name="Griffiths-Jones S."/>
            <person name="Gross S."/>
            <person name="Guigo R."/>
            <person name="Gustafson E.A."/>
            <person name="Haerty W."/>
            <person name="Hahn M.W."/>
            <person name="Halligan D.L."/>
            <person name="Halpern A.L."/>
            <person name="Halter G.M."/>
            <person name="Han M.V."/>
            <person name="Heger A."/>
            <person name="Hillier L."/>
            <person name="Hinrichs A.S."/>
            <person name="Holmes I."/>
            <person name="Hoskins R.A."/>
            <person name="Hubisz M.J."/>
            <person name="Hultmark D."/>
            <person name="Huntley M.A."/>
            <person name="Jaffe D.B."/>
            <person name="Jagadeeshan S."/>
            <person name="Jeck W.R."/>
            <person name="Johnson J."/>
            <person name="Jones C.D."/>
            <person name="Jordan W.C."/>
            <person name="Karpen G.H."/>
            <person name="Kataoka E."/>
            <person name="Keightley P.D."/>
            <person name="Kheradpour P."/>
            <person name="Kirkness E.F."/>
            <person name="Koerich L.B."/>
            <person name="Kristiansen K."/>
            <person name="Kudrna D."/>
            <person name="Kulathinal R.J."/>
            <person name="Kumar S."/>
            <person name="Kwok R."/>
            <person name="Lander E."/>
            <person name="Langley C.H."/>
            <person name="Lapoint R."/>
            <person name="Lazzaro B.P."/>
            <person name="Lee S.J."/>
            <person name="Levesque L."/>
            <person name="Li R."/>
            <person name="Lin C.F."/>
            <person name="Lin M.F."/>
            <person name="Lindblad-Toh K."/>
            <person name="Llopart A."/>
            <person name="Long M."/>
            <person name="Low L."/>
            <person name="Lozovsky E."/>
            <person name="Lu J."/>
            <person name="Luo M."/>
            <person name="Machado C.A."/>
            <person name="Makalowski W."/>
            <person name="Marzo M."/>
            <person name="Matsuda M."/>
            <person name="Matzkin L."/>
            <person name="McAllister B."/>
            <person name="McBride C.S."/>
            <person name="McKernan B."/>
            <person name="McKernan K."/>
            <person name="Mendez-Lago M."/>
            <person name="Minx P."/>
            <person name="Mollenhauer M.U."/>
            <person name="Montooth K."/>
            <person name="Mount S.M."/>
            <person name="Mu X."/>
            <person name="Myers E."/>
            <person name="Negre B."/>
            <person name="Newfeld S."/>
            <person name="Nielsen R."/>
            <person name="Noor M.A."/>
            <person name="O'Grady P."/>
            <person name="Pachter L."/>
            <person name="Papaceit M."/>
            <person name="Parisi M.J."/>
            <person name="Parisi M."/>
            <person name="Parts L."/>
            <person name="Pedersen J.S."/>
            <person name="Pesole G."/>
            <person name="Phillippy A.M."/>
            <person name="Ponting C.P."/>
            <person name="Pop M."/>
            <person name="Porcelli D."/>
            <person name="Powell J.R."/>
            <person name="Prohaska S."/>
            <person name="Pruitt K."/>
            <person name="Puig M."/>
            <person name="Quesneville H."/>
            <person name="Ram K.R."/>
            <person name="Rand D."/>
            <person name="Rasmussen M.D."/>
            <person name="Reed L.K."/>
            <person name="Reenan R."/>
            <person name="Reily A."/>
            <person name="Remington K.A."/>
            <person name="Rieger T.T."/>
            <person name="Ritchie M.G."/>
            <person name="Robin C."/>
            <person name="Rogers Y.H."/>
            <person name="Rohde C."/>
            <person name="Rozas J."/>
            <person name="Rubenfield M.J."/>
            <person name="Ruiz A."/>
            <person name="Russo S."/>
            <person name="Salzberg S.L."/>
            <person name="Sanchez-Gracia A."/>
            <person name="Saranga D.J."/>
            <person name="Sato H."/>
            <person name="Schaeffer S.W."/>
            <person name="Schatz M.C."/>
            <person name="Schlenke T."/>
            <person name="Schwartz R."/>
            <person name="Segarra C."/>
            <person name="Singh R.S."/>
            <person name="Sirot L."/>
            <person name="Sirota M."/>
            <person name="Sisneros N.B."/>
            <person name="Smith C.D."/>
            <person name="Smith T.F."/>
            <person name="Spieth J."/>
            <person name="Stage D.E."/>
            <person name="Stark A."/>
            <person name="Stephan W."/>
            <person name="Strausberg R.L."/>
            <person name="Strempel S."/>
            <person name="Sturgill D."/>
            <person name="Sutton G."/>
            <person name="Sutton G.G."/>
            <person name="Tao W."/>
            <person name="Teichmann S."/>
            <person name="Tobari Y.N."/>
            <person name="Tomimura Y."/>
            <person name="Tsolas J.M."/>
            <person name="Valente V.L."/>
            <person name="Venter E."/>
            <person name="Venter J.C."/>
            <person name="Vicario S."/>
            <person name="Vieira F.G."/>
            <person name="Vilella A.J."/>
            <person name="Villasante A."/>
            <person name="Walenz B."/>
            <person name="Wang J."/>
            <person name="Wasserman M."/>
            <person name="Watts T."/>
            <person name="Wilson D."/>
            <person name="Wilson R.K."/>
            <person name="Wing R.A."/>
            <person name="Wolfner M.F."/>
            <person name="Wong A."/>
            <person name="Wong G.K."/>
            <person name="Wu C.I."/>
            <person name="Wu G."/>
            <person name="Yamamoto D."/>
            <person name="Yang H.P."/>
            <person name="Yang S.P."/>
            <person name="Yorke J.A."/>
            <person name="Yoshida K."/>
            <person name="Zdobnov E."/>
            <person name="Zhang P."/>
            <person name="Zhang Y."/>
            <person name="Zimin A.V."/>
            <person name="Baldwin J."/>
            <person name="Abdouelleil A."/>
            <person name="Abdulkadir J."/>
            <person name="Abebe A."/>
            <person name="Abera B."/>
            <person name="Abreu J."/>
            <person name="Acer S.C."/>
            <person name="Aftuck L."/>
            <person name="Alexander A."/>
            <person name="An P."/>
            <person name="Anderson E."/>
            <person name="Anderson S."/>
            <person name="Arachi H."/>
            <person name="Azer M."/>
            <person name="Bachantsang P."/>
            <person name="Barry A."/>
            <person name="Bayul T."/>
            <person name="Berlin A."/>
            <person name="Bessette D."/>
            <person name="Bloom T."/>
            <person name="Blye J."/>
            <person name="Boguslavskiy L."/>
            <person name="Bonnet C."/>
            <person name="Boukhgalter B."/>
            <person name="Bourzgui I."/>
            <person name="Brown A."/>
            <person name="Cahill P."/>
            <person name="Channer S."/>
            <person name="Cheshatsang Y."/>
            <person name="Chuda L."/>
            <person name="Citroen M."/>
            <person name="Collymore A."/>
            <person name="Cooke P."/>
            <person name="Costello M."/>
            <person name="D'Aco K."/>
            <person name="Daza R."/>
            <person name="De Haan G."/>
            <person name="DeGray S."/>
            <person name="DeMaso C."/>
            <person name="Dhargay N."/>
            <person name="Dooley K."/>
            <person name="Dooley E."/>
            <person name="Doricent M."/>
            <person name="Dorje P."/>
            <person name="Dorjee K."/>
            <person name="Dupes A."/>
            <person name="Elong R."/>
            <person name="Falk J."/>
            <person name="Farina A."/>
            <person name="Faro S."/>
            <person name="Ferguson D."/>
            <person name="Fisher S."/>
            <person name="Foley C.D."/>
            <person name="Franke A."/>
            <person name="Friedrich D."/>
            <person name="Gadbois L."/>
            <person name="Gearin G."/>
            <person name="Gearin C.R."/>
            <person name="Giannoukos G."/>
            <person name="Goode T."/>
            <person name="Graham J."/>
            <person name="Grandbois E."/>
            <person name="Grewal S."/>
            <person name="Gyaltsen K."/>
            <person name="Hafez N."/>
            <person name="Hagos B."/>
            <person name="Hall J."/>
            <person name="Henson C."/>
            <person name="Hollinger A."/>
            <person name="Honan T."/>
            <person name="Huard M.D."/>
            <person name="Hughes L."/>
            <person name="Hurhula B."/>
            <person name="Husby M.E."/>
            <person name="Kamat A."/>
            <person name="Kanga B."/>
            <person name="Kashin S."/>
            <person name="Khazanovich D."/>
            <person name="Kisner P."/>
            <person name="Lance K."/>
            <person name="Lara M."/>
            <person name="Lee W."/>
            <person name="Lennon N."/>
            <person name="Letendre F."/>
            <person name="LeVine R."/>
            <person name="Lipovsky A."/>
            <person name="Liu X."/>
            <person name="Liu J."/>
            <person name="Liu S."/>
            <person name="Lokyitsang T."/>
            <person name="Lokyitsang Y."/>
            <person name="Lubonja R."/>
            <person name="Lui A."/>
            <person name="MacDonald P."/>
            <person name="Magnisalis V."/>
            <person name="Maru K."/>
            <person name="Matthews C."/>
            <person name="McCusker W."/>
            <person name="McDonough S."/>
            <person name="Mehta T."/>
            <person name="Meldrim J."/>
            <person name="Meneus L."/>
            <person name="Mihai O."/>
            <person name="Mihalev A."/>
            <person name="Mihova T."/>
            <person name="Mittelman R."/>
            <person name="Mlenga V."/>
            <person name="Montmayeur A."/>
            <person name="Mulrain L."/>
            <person name="Navidi A."/>
            <person name="Naylor J."/>
            <person name="Negash T."/>
            <person name="Nguyen T."/>
            <person name="Nguyen N."/>
            <person name="Nicol R."/>
            <person name="Norbu C."/>
            <person name="Norbu N."/>
            <person name="Novod N."/>
            <person name="O'Neill B."/>
            <person name="Osman S."/>
            <person name="Markiewicz E."/>
            <person name="Oyono O.L."/>
            <person name="Patti C."/>
            <person name="Phunkhang P."/>
            <person name="Pierre F."/>
            <person name="Priest M."/>
            <person name="Raghuraman S."/>
            <person name="Rege F."/>
            <person name="Reyes R."/>
            <person name="Rise C."/>
            <person name="Rogov P."/>
            <person name="Ross K."/>
            <person name="Ryan E."/>
            <person name="Settipalli S."/>
            <person name="Shea T."/>
            <person name="Sherpa N."/>
            <person name="Shi L."/>
            <person name="Shih D."/>
            <person name="Sparrow T."/>
            <person name="Spaulding J."/>
            <person name="Stalker J."/>
            <person name="Stange-Thomann N."/>
            <person name="Stavropoulos S."/>
            <person name="Stone C."/>
            <person name="Strader C."/>
            <person name="Tesfaye S."/>
            <person name="Thomson T."/>
            <person name="Thoulutsang Y."/>
            <person name="Thoulutsang D."/>
            <person name="Topham K."/>
            <person name="Topping I."/>
            <person name="Tsamla T."/>
            <person name="Vassiliev H."/>
            <person name="Vo A."/>
            <person name="Wangchuk T."/>
            <person name="Wangdi T."/>
            <person name="Weiand M."/>
            <person name="Wilkinson J."/>
            <person name="Wilson A."/>
            <person name="Yadav S."/>
            <person name="Young G."/>
            <person name="Yu Q."/>
            <person name="Zembek L."/>
            <person name="Zhong D."/>
            <person name="Zimmer A."/>
            <person name="Zwirko Z."/>
            <person name="Jaffe D.B."/>
            <person name="Alvarez P."/>
            <person name="Brockman W."/>
            <person name="Butler J."/>
            <person name="Chin C."/>
            <person name="Gnerre S."/>
            <person name="Grabherr M."/>
            <person name="Kleber M."/>
            <person name="Mauceli E."/>
            <person name="MacCallum I."/>
        </authorList>
    </citation>
    <scope>NUCLEOTIDE SEQUENCE [LARGE SCALE GENOMIC DNA]</scope>
    <source>
        <strain evidence="4">Tucson 15287-2541.00</strain>
    </source>
</reference>
<dbReference type="EMBL" id="CH916367">
    <property type="protein sequence ID" value="EDW02622.1"/>
    <property type="molecule type" value="Genomic_DNA"/>
</dbReference>
<dbReference type="OrthoDB" id="441660at2759"/>
<dbReference type="PROSITE" id="PS50041">
    <property type="entry name" value="C_TYPE_LECTIN_2"/>
    <property type="match status" value="1"/>
</dbReference>
<sequence length="189" mass="21342">MSWNQFIGFAILGLTLAQLHSVNSQADVTTCKSPFALVGDKCLLFSNKWLNWYEADRQCRSQSAQLLSVQNVSQLQAINNWMNITNPYTIEFWTSGNKFGNTQNLYFWESTGQQAKYLPWAKGQPQPKEGDCLMLFSPTYGGVVSSDYLLSVRDCAAWATIVCEQVPTNSVQRVCLMPNSFEMAQVQQK</sequence>
<keyword evidence="1" id="KW-0732">Signal</keyword>
<protein>
    <submittedName>
        <fullName evidence="3">GH19783</fullName>
    </submittedName>
</protein>
<evidence type="ECO:0000313" key="4">
    <source>
        <dbReference type="Proteomes" id="UP000001070"/>
    </source>
</evidence>
<dbReference type="SMR" id="B4J416"/>
<dbReference type="InterPro" id="IPR001304">
    <property type="entry name" value="C-type_lectin-like"/>
</dbReference>
<feature type="signal peptide" evidence="1">
    <location>
        <begin position="1"/>
        <end position="17"/>
    </location>
</feature>
<organism evidence="4">
    <name type="scientific">Drosophila grimshawi</name>
    <name type="common">Hawaiian fruit fly</name>
    <name type="synonym">Idiomyia grimshawi</name>
    <dbReference type="NCBI Taxonomy" id="7222"/>
    <lineage>
        <taxon>Eukaryota</taxon>
        <taxon>Metazoa</taxon>
        <taxon>Ecdysozoa</taxon>
        <taxon>Arthropoda</taxon>
        <taxon>Hexapoda</taxon>
        <taxon>Insecta</taxon>
        <taxon>Pterygota</taxon>
        <taxon>Neoptera</taxon>
        <taxon>Endopterygota</taxon>
        <taxon>Diptera</taxon>
        <taxon>Brachycera</taxon>
        <taxon>Muscomorpha</taxon>
        <taxon>Ephydroidea</taxon>
        <taxon>Drosophilidae</taxon>
        <taxon>Drosophila</taxon>
        <taxon>Hawaiian Drosophila</taxon>
    </lineage>
</organism>
<dbReference type="KEGG" id="dgr:6560367"/>
<evidence type="ECO:0000256" key="1">
    <source>
        <dbReference type="SAM" id="SignalP"/>
    </source>
</evidence>
<keyword evidence="4" id="KW-1185">Reference proteome</keyword>
<dbReference type="OMA" id="TYLPWAT"/>
<dbReference type="PhylomeDB" id="B4J416"/>
<dbReference type="eggNOG" id="KOG4297">
    <property type="taxonomic scope" value="Eukaryota"/>
</dbReference>
<evidence type="ECO:0000259" key="2">
    <source>
        <dbReference type="PROSITE" id="PS50041"/>
    </source>
</evidence>
<dbReference type="FunCoup" id="B4J416">
    <property type="interactions" value="5"/>
</dbReference>
<name>B4J416_DROGR</name>
<dbReference type="InParanoid" id="B4J416"/>
<accession>B4J416</accession>
<dbReference type="InterPro" id="IPR016187">
    <property type="entry name" value="CTDL_fold"/>
</dbReference>
<evidence type="ECO:0000313" key="3">
    <source>
        <dbReference type="EMBL" id="EDW02622.1"/>
    </source>
</evidence>
<dbReference type="Proteomes" id="UP000001070">
    <property type="component" value="Unassembled WGS sequence"/>
</dbReference>
<dbReference type="Pfam" id="PF00059">
    <property type="entry name" value="Lectin_C"/>
    <property type="match status" value="1"/>
</dbReference>
<dbReference type="SUPFAM" id="SSF56436">
    <property type="entry name" value="C-type lectin-like"/>
    <property type="match status" value="1"/>
</dbReference>
<dbReference type="Gene3D" id="3.10.100.10">
    <property type="entry name" value="Mannose-Binding Protein A, subunit A"/>
    <property type="match status" value="1"/>
</dbReference>
<feature type="domain" description="C-type lectin" evidence="2">
    <location>
        <begin position="38"/>
        <end position="164"/>
    </location>
</feature>